<evidence type="ECO:0000256" key="2">
    <source>
        <dbReference type="ARBA" id="ARBA00022898"/>
    </source>
</evidence>
<dbReference type="OrthoDB" id="9811476at2"/>
<keyword evidence="3" id="KW-0456">Lyase</keyword>
<evidence type="ECO:0000259" key="5">
    <source>
        <dbReference type="Pfam" id="PF00291"/>
    </source>
</evidence>
<proteinExistence type="predicted"/>
<dbReference type="SUPFAM" id="SSF53686">
    <property type="entry name" value="Tryptophan synthase beta subunit-like PLP-dependent enzymes"/>
    <property type="match status" value="1"/>
</dbReference>
<dbReference type="PANTHER" id="PTHR48078">
    <property type="entry name" value="THREONINE DEHYDRATASE, MITOCHONDRIAL-RELATED"/>
    <property type="match status" value="1"/>
</dbReference>
<feature type="domain" description="Tryptophan synthase beta chain-like PALP" evidence="5">
    <location>
        <begin position="82"/>
        <end position="151"/>
    </location>
</feature>
<dbReference type="GO" id="GO:0006565">
    <property type="term" value="P:L-serine catabolic process"/>
    <property type="evidence" value="ECO:0007669"/>
    <property type="project" value="TreeGrafter"/>
</dbReference>
<evidence type="ECO:0000313" key="6">
    <source>
        <dbReference type="EMBL" id="ANN76484.1"/>
    </source>
</evidence>
<dbReference type="KEGG" id="bfz:BAU07_04570"/>
<organism evidence="6 7">
    <name type="scientific">Bordetella flabilis</name>
    <dbReference type="NCBI Taxonomy" id="463014"/>
    <lineage>
        <taxon>Bacteria</taxon>
        <taxon>Pseudomonadati</taxon>
        <taxon>Pseudomonadota</taxon>
        <taxon>Betaproteobacteria</taxon>
        <taxon>Burkholderiales</taxon>
        <taxon>Alcaligenaceae</taxon>
        <taxon>Bordetella</taxon>
    </lineage>
</organism>
<evidence type="ECO:0000256" key="1">
    <source>
        <dbReference type="ARBA" id="ARBA00001933"/>
    </source>
</evidence>
<evidence type="ECO:0000256" key="3">
    <source>
        <dbReference type="ARBA" id="ARBA00023239"/>
    </source>
</evidence>
<dbReference type="STRING" id="463014.BAU07_04570"/>
<dbReference type="InterPro" id="IPR050147">
    <property type="entry name" value="Ser/Thr_Dehydratase"/>
</dbReference>
<dbReference type="InterPro" id="IPR036052">
    <property type="entry name" value="TrpB-like_PALP_sf"/>
</dbReference>
<comment type="cofactor">
    <cofactor evidence="1">
        <name>pyridoxal 5'-phosphate</name>
        <dbReference type="ChEBI" id="CHEBI:597326"/>
    </cofactor>
</comment>
<dbReference type="EMBL" id="CP016172">
    <property type="protein sequence ID" value="ANN76484.1"/>
    <property type="molecule type" value="Genomic_DNA"/>
</dbReference>
<dbReference type="GO" id="GO:0004794">
    <property type="term" value="F:threonine deaminase activity"/>
    <property type="evidence" value="ECO:0007669"/>
    <property type="project" value="TreeGrafter"/>
</dbReference>
<dbReference type="AlphaFoldDB" id="A0A193GB31"/>
<dbReference type="Pfam" id="PF00291">
    <property type="entry name" value="PALP"/>
    <property type="match status" value="1"/>
</dbReference>
<dbReference type="InterPro" id="IPR001926">
    <property type="entry name" value="TrpB-like_PALP"/>
</dbReference>
<keyword evidence="7" id="KW-1185">Reference proteome</keyword>
<sequence>MGDEDGRAPRAAAGGMAPAAMAGPMINSEAWTVYGGPRGQERSSRGGRVRAGTARRRSAPAEACPGAMAHPRRPDCLTSRAVEQDSITFPICQGGIDERITVQEAAIASAMRAVAEAEHWMVEGAAGVALAGQAHDAQRWRGGKVAVVLCGRNIGLDMFDRAMRWHEAH</sequence>
<dbReference type="RefSeq" id="WP_066654511.1">
    <property type="nucleotide sequence ID" value="NZ_CBCSCL010000022.1"/>
</dbReference>
<reference evidence="6 7" key="1">
    <citation type="submission" date="2016-06" db="EMBL/GenBank/DDBJ databases">
        <title>Complete genome sequences of Bordetella bronchialis and Bordetella flabilis.</title>
        <authorList>
            <person name="LiPuma J.J."/>
            <person name="Spilker T."/>
        </authorList>
    </citation>
    <scope>NUCLEOTIDE SEQUENCE [LARGE SCALE GENOMIC DNA]</scope>
    <source>
        <strain evidence="6 7">AU10664</strain>
    </source>
</reference>
<dbReference type="Proteomes" id="UP000091926">
    <property type="component" value="Chromosome"/>
</dbReference>
<evidence type="ECO:0000256" key="4">
    <source>
        <dbReference type="SAM" id="MobiDB-lite"/>
    </source>
</evidence>
<gene>
    <name evidence="6" type="ORF">BAU07_04570</name>
</gene>
<dbReference type="GO" id="GO:0003941">
    <property type="term" value="F:L-serine ammonia-lyase activity"/>
    <property type="evidence" value="ECO:0007669"/>
    <property type="project" value="TreeGrafter"/>
</dbReference>
<dbReference type="GO" id="GO:0006567">
    <property type="term" value="P:L-threonine catabolic process"/>
    <property type="evidence" value="ECO:0007669"/>
    <property type="project" value="TreeGrafter"/>
</dbReference>
<feature type="compositionally biased region" description="Basic residues" evidence="4">
    <location>
        <begin position="45"/>
        <end position="58"/>
    </location>
</feature>
<evidence type="ECO:0000313" key="7">
    <source>
        <dbReference type="Proteomes" id="UP000091926"/>
    </source>
</evidence>
<dbReference type="GO" id="GO:0009097">
    <property type="term" value="P:isoleucine biosynthetic process"/>
    <property type="evidence" value="ECO:0007669"/>
    <property type="project" value="TreeGrafter"/>
</dbReference>
<accession>A0A193GB31</accession>
<dbReference type="PANTHER" id="PTHR48078:SF6">
    <property type="entry name" value="L-THREONINE DEHYDRATASE CATABOLIC TDCB"/>
    <property type="match status" value="1"/>
</dbReference>
<feature type="region of interest" description="Disordered" evidence="4">
    <location>
        <begin position="32"/>
        <end position="73"/>
    </location>
</feature>
<keyword evidence="2" id="KW-0663">Pyridoxal phosphate</keyword>
<protein>
    <recommendedName>
        <fullName evidence="5">Tryptophan synthase beta chain-like PALP domain-containing protein</fullName>
    </recommendedName>
</protein>
<name>A0A193GB31_9BORD</name>
<dbReference type="Gene3D" id="3.40.50.1100">
    <property type="match status" value="1"/>
</dbReference>